<keyword evidence="2" id="KW-0812">Transmembrane</keyword>
<feature type="region of interest" description="Disordered" evidence="1">
    <location>
        <begin position="94"/>
        <end position="131"/>
    </location>
</feature>
<name>A0A496PKV3_9MICC</name>
<sequence>MAWIAAALMVVATALSAPTLFAPHRVARGAARLIALGSVLLLGAAAVCAVVAAQHDEGLPVWWAQPLCVLAAISAGSSITMAVLSLTRMRAPGAAPTPGAAPGAAPAEEEESNQPADSAPGESRQATSDAADPGASLLRGGSLIGVFERAGVTSTLLAGWPEGLAVVLALKGLGRFPELKSSQGQGAAERFILGTSVSVLVAAACAGLAVLLTLHA</sequence>
<proteinExistence type="predicted"/>
<gene>
    <name evidence="3" type="ORF">DWQ67_04925</name>
</gene>
<protein>
    <submittedName>
        <fullName evidence="3">Uncharacterized protein</fullName>
    </submittedName>
</protein>
<reference evidence="3 4" key="1">
    <citation type="submission" date="2018-07" db="EMBL/GenBank/DDBJ databases">
        <title>Arthrobacter sp. nov., isolated from raw cow's milk with high bacterial count.</title>
        <authorList>
            <person name="Hahne J."/>
            <person name="Isele D."/>
            <person name="Lipski A."/>
        </authorList>
    </citation>
    <scope>NUCLEOTIDE SEQUENCE [LARGE SCALE GENOMIC DNA]</scope>
    <source>
        <strain evidence="3 4">JZ R-183</strain>
    </source>
</reference>
<keyword evidence="4" id="KW-1185">Reference proteome</keyword>
<feature type="transmembrane region" description="Helical" evidence="2">
    <location>
        <begin position="60"/>
        <end position="84"/>
    </location>
</feature>
<evidence type="ECO:0000313" key="4">
    <source>
        <dbReference type="Proteomes" id="UP000273119"/>
    </source>
</evidence>
<feature type="transmembrane region" description="Helical" evidence="2">
    <location>
        <begin position="33"/>
        <end position="53"/>
    </location>
</feature>
<comment type="caution">
    <text evidence="3">The sequence shown here is derived from an EMBL/GenBank/DDBJ whole genome shotgun (WGS) entry which is preliminary data.</text>
</comment>
<dbReference type="EMBL" id="QQXL01000002">
    <property type="protein sequence ID" value="RKW71134.1"/>
    <property type="molecule type" value="Genomic_DNA"/>
</dbReference>
<feature type="transmembrane region" description="Helical" evidence="2">
    <location>
        <begin position="191"/>
        <end position="214"/>
    </location>
</feature>
<organism evidence="3 4">
    <name type="scientific">Galactobacter caseinivorans</name>
    <dbReference type="NCBI Taxonomy" id="2676123"/>
    <lineage>
        <taxon>Bacteria</taxon>
        <taxon>Bacillati</taxon>
        <taxon>Actinomycetota</taxon>
        <taxon>Actinomycetes</taxon>
        <taxon>Micrococcales</taxon>
        <taxon>Micrococcaceae</taxon>
        <taxon>Galactobacter</taxon>
    </lineage>
</organism>
<dbReference type="Proteomes" id="UP000273119">
    <property type="component" value="Unassembled WGS sequence"/>
</dbReference>
<evidence type="ECO:0000256" key="1">
    <source>
        <dbReference type="SAM" id="MobiDB-lite"/>
    </source>
</evidence>
<keyword evidence="2" id="KW-1133">Transmembrane helix</keyword>
<dbReference type="RefSeq" id="WP_121484469.1">
    <property type="nucleotide sequence ID" value="NZ_QQXL01000002.1"/>
</dbReference>
<feature type="compositionally biased region" description="Low complexity" evidence="1">
    <location>
        <begin position="94"/>
        <end position="106"/>
    </location>
</feature>
<accession>A0A496PKV3</accession>
<evidence type="ECO:0000313" key="3">
    <source>
        <dbReference type="EMBL" id="RKW71134.1"/>
    </source>
</evidence>
<evidence type="ECO:0000256" key="2">
    <source>
        <dbReference type="SAM" id="Phobius"/>
    </source>
</evidence>
<dbReference type="AlphaFoldDB" id="A0A496PKV3"/>
<keyword evidence="2" id="KW-0472">Membrane</keyword>